<keyword evidence="4" id="KW-1134">Transmembrane beta strand</keyword>
<evidence type="ECO:0000256" key="9">
    <source>
        <dbReference type="SAM" id="MobiDB-lite"/>
    </source>
</evidence>
<dbReference type="AlphaFoldDB" id="A0A432MD40"/>
<feature type="compositionally biased region" description="Pro residues" evidence="9">
    <location>
        <begin position="546"/>
        <end position="556"/>
    </location>
</feature>
<feature type="compositionally biased region" description="Pro residues" evidence="9">
    <location>
        <begin position="33"/>
        <end position="42"/>
    </location>
</feature>
<evidence type="ECO:0000256" key="2">
    <source>
        <dbReference type="ARBA" id="ARBA00007613"/>
    </source>
</evidence>
<evidence type="ECO:0000256" key="7">
    <source>
        <dbReference type="ARBA" id="ARBA00023237"/>
    </source>
</evidence>
<feature type="region of interest" description="Disordered" evidence="9">
    <location>
        <begin position="542"/>
        <end position="563"/>
    </location>
</feature>
<proteinExistence type="inferred from homology"/>
<name>A0A432MD40_9BACT</name>
<organism evidence="10 11">
    <name type="scientific">Tautonia sociabilis</name>
    <dbReference type="NCBI Taxonomy" id="2080755"/>
    <lineage>
        <taxon>Bacteria</taxon>
        <taxon>Pseudomonadati</taxon>
        <taxon>Planctomycetota</taxon>
        <taxon>Planctomycetia</taxon>
        <taxon>Isosphaerales</taxon>
        <taxon>Isosphaeraceae</taxon>
        <taxon>Tautonia</taxon>
    </lineage>
</organism>
<reference evidence="10 11" key="2">
    <citation type="submission" date="2019-01" db="EMBL/GenBank/DDBJ databases">
        <title>Tautonia sociabilis, a novel thermotolerant planctomycete of Isosphaeraceae family, isolated from a 4000 m deep subterranean habitat.</title>
        <authorList>
            <person name="Kovaleva O.L."/>
            <person name="Elcheninov A.G."/>
            <person name="Van Heerden E."/>
            <person name="Toshchakov S.V."/>
            <person name="Novikov A."/>
            <person name="Bonch-Osmolovskaya E.A."/>
            <person name="Kublanov I.V."/>
        </authorList>
    </citation>
    <scope>NUCLEOTIDE SEQUENCE [LARGE SCALE GENOMIC DNA]</scope>
    <source>
        <strain evidence="10 11">GM2012</strain>
    </source>
</reference>
<dbReference type="PANTHER" id="PTHR30026:SF20">
    <property type="entry name" value="OUTER MEMBRANE PROTEIN TOLC"/>
    <property type="match status" value="1"/>
</dbReference>
<dbReference type="InterPro" id="IPR051906">
    <property type="entry name" value="TolC-like"/>
</dbReference>
<dbReference type="EMBL" id="RYZH01000070">
    <property type="protein sequence ID" value="RUL82545.1"/>
    <property type="molecule type" value="Genomic_DNA"/>
</dbReference>
<dbReference type="Proteomes" id="UP000280296">
    <property type="component" value="Unassembled WGS sequence"/>
</dbReference>
<comment type="subcellular location">
    <subcellularLocation>
        <location evidence="1">Cell outer membrane</location>
    </subcellularLocation>
</comment>
<comment type="caution">
    <text evidence="10">The sequence shown here is derived from an EMBL/GenBank/DDBJ whole genome shotgun (WGS) entry which is preliminary data.</text>
</comment>
<keyword evidence="7" id="KW-0998">Cell outer membrane</keyword>
<feature type="region of interest" description="Disordered" evidence="9">
    <location>
        <begin position="30"/>
        <end position="95"/>
    </location>
</feature>
<sequence>MERRIRSNPMAPLLGTATLVLGLGTSAMAQMPPTLPIEPPPGAGEGPKDEQQRDDGRDAIPEPLPGAESPLAETEVNDVPSLRLPSPSGGPLGTPLGPGQAIYPIDLAGALRLAGARDLDIAIARTRVAQAVADLSAARAVWLPSLFLGPNWIRHDGTAQVVEGPVRHISKSSLFLGATGAFGQGVTGPIPGGGPAPLSSTTAVIRISDAIFAPLAARQVVEANRAGVAAATNDALLGLSEAYLDLQLAAGRLQIAREAAAHAEALAELTASYARTGAGLEADYRRALTELERRRKEIEQYVGQLEVASAEVVRRTRLDPRIVVAPIEPPETVLRLVADECPIDSLIVAGLQNRPELAQNQALVEATLVRLKQARLRPFIPSLALRYSGGGFGGGPNDFFGDFEGRSDADVNLFWTLENLGFGDRARIRRSDAERQEATLRLVQTQDRVAAQVVQADKSRLAAIRQMDRAARELPEALRSLELNFTNIRRGAGLPGATRPIEVLQPIQALAQARTDYLESVLAYNRAQFRLYHAIGRPPLVAPTGGEPPAPPPTPFSPLMGPH</sequence>
<dbReference type="Pfam" id="PF02321">
    <property type="entry name" value="OEP"/>
    <property type="match status" value="1"/>
</dbReference>
<feature type="compositionally biased region" description="Low complexity" evidence="9">
    <location>
        <begin position="80"/>
        <end position="95"/>
    </location>
</feature>
<dbReference type="GO" id="GO:0015562">
    <property type="term" value="F:efflux transmembrane transporter activity"/>
    <property type="evidence" value="ECO:0007669"/>
    <property type="project" value="InterPro"/>
</dbReference>
<gene>
    <name evidence="10" type="ORF">TsocGM_23420</name>
</gene>
<keyword evidence="8" id="KW-0175">Coiled coil</keyword>
<keyword evidence="3" id="KW-0813">Transport</keyword>
<keyword evidence="6" id="KW-0472">Membrane</keyword>
<dbReference type="Gene3D" id="1.20.1600.10">
    <property type="entry name" value="Outer membrane efflux proteins (OEP)"/>
    <property type="match status" value="1"/>
</dbReference>
<dbReference type="InterPro" id="IPR003423">
    <property type="entry name" value="OMP_efflux"/>
</dbReference>
<keyword evidence="11" id="KW-1185">Reference proteome</keyword>
<dbReference type="OrthoDB" id="266724at2"/>
<comment type="similarity">
    <text evidence="2">Belongs to the outer membrane factor (OMF) (TC 1.B.17) family.</text>
</comment>
<feature type="coiled-coil region" evidence="8">
    <location>
        <begin position="281"/>
        <end position="311"/>
    </location>
</feature>
<dbReference type="RefSeq" id="WP_126727885.1">
    <property type="nucleotide sequence ID" value="NZ_RYZH01000070.1"/>
</dbReference>
<evidence type="ECO:0000313" key="10">
    <source>
        <dbReference type="EMBL" id="RUL82545.1"/>
    </source>
</evidence>
<evidence type="ECO:0000256" key="5">
    <source>
        <dbReference type="ARBA" id="ARBA00022692"/>
    </source>
</evidence>
<evidence type="ECO:0000313" key="11">
    <source>
        <dbReference type="Proteomes" id="UP000280296"/>
    </source>
</evidence>
<dbReference type="GO" id="GO:0009279">
    <property type="term" value="C:cell outer membrane"/>
    <property type="evidence" value="ECO:0007669"/>
    <property type="project" value="UniProtKB-SubCell"/>
</dbReference>
<dbReference type="GO" id="GO:0015288">
    <property type="term" value="F:porin activity"/>
    <property type="evidence" value="ECO:0007669"/>
    <property type="project" value="TreeGrafter"/>
</dbReference>
<reference evidence="10 11" key="1">
    <citation type="submission" date="2018-12" db="EMBL/GenBank/DDBJ databases">
        <authorList>
            <person name="Toschakov S.V."/>
        </authorList>
    </citation>
    <scope>NUCLEOTIDE SEQUENCE [LARGE SCALE GENOMIC DNA]</scope>
    <source>
        <strain evidence="10 11">GM2012</strain>
    </source>
</reference>
<dbReference type="PANTHER" id="PTHR30026">
    <property type="entry name" value="OUTER MEMBRANE PROTEIN TOLC"/>
    <property type="match status" value="1"/>
</dbReference>
<dbReference type="GO" id="GO:1990281">
    <property type="term" value="C:efflux pump complex"/>
    <property type="evidence" value="ECO:0007669"/>
    <property type="project" value="TreeGrafter"/>
</dbReference>
<evidence type="ECO:0000256" key="6">
    <source>
        <dbReference type="ARBA" id="ARBA00023136"/>
    </source>
</evidence>
<feature type="compositionally biased region" description="Basic and acidic residues" evidence="9">
    <location>
        <begin position="46"/>
        <end position="60"/>
    </location>
</feature>
<dbReference type="SUPFAM" id="SSF56954">
    <property type="entry name" value="Outer membrane efflux proteins (OEP)"/>
    <property type="match status" value="1"/>
</dbReference>
<keyword evidence="5" id="KW-0812">Transmembrane</keyword>
<protein>
    <submittedName>
        <fullName evidence="10">TolC family protein</fullName>
    </submittedName>
</protein>
<evidence type="ECO:0000256" key="8">
    <source>
        <dbReference type="SAM" id="Coils"/>
    </source>
</evidence>
<evidence type="ECO:0000256" key="4">
    <source>
        <dbReference type="ARBA" id="ARBA00022452"/>
    </source>
</evidence>
<evidence type="ECO:0000256" key="3">
    <source>
        <dbReference type="ARBA" id="ARBA00022448"/>
    </source>
</evidence>
<evidence type="ECO:0000256" key="1">
    <source>
        <dbReference type="ARBA" id="ARBA00004442"/>
    </source>
</evidence>
<accession>A0A432MD40</accession>